<organism evidence="1 2">
    <name type="scientific">Aspergillus piperis CBS 112811</name>
    <dbReference type="NCBI Taxonomy" id="1448313"/>
    <lineage>
        <taxon>Eukaryota</taxon>
        <taxon>Fungi</taxon>
        <taxon>Dikarya</taxon>
        <taxon>Ascomycota</taxon>
        <taxon>Pezizomycotina</taxon>
        <taxon>Eurotiomycetes</taxon>
        <taxon>Eurotiomycetidae</taxon>
        <taxon>Eurotiales</taxon>
        <taxon>Aspergillaceae</taxon>
        <taxon>Aspergillus</taxon>
        <taxon>Aspergillus subgen. Circumdati</taxon>
    </lineage>
</organism>
<gene>
    <name evidence="1" type="ORF">BO85DRAFT_37639</name>
</gene>
<dbReference type="Proteomes" id="UP000249526">
    <property type="component" value="Unassembled WGS sequence"/>
</dbReference>
<name>A0A8G1QZJ4_9EURO</name>
<keyword evidence="2" id="KW-1185">Reference proteome</keyword>
<dbReference type="EMBL" id="KZ825063">
    <property type="protein sequence ID" value="RAH57296.1"/>
    <property type="molecule type" value="Genomic_DNA"/>
</dbReference>
<dbReference type="GeneID" id="37159624"/>
<sequence>MELGRVRPFAGTGLGDIPTSRLDLMSVYLHSPPDGSITSRGWLLSGLFGCILLFSVIHSGNPGLGVDAGWRT</sequence>
<dbReference type="AlphaFoldDB" id="A0A8G1QZJ4"/>
<accession>A0A8G1QZJ4</accession>
<protein>
    <submittedName>
        <fullName evidence="1">Uncharacterized protein</fullName>
    </submittedName>
</protein>
<proteinExistence type="predicted"/>
<evidence type="ECO:0000313" key="1">
    <source>
        <dbReference type="EMBL" id="RAH57296.1"/>
    </source>
</evidence>
<evidence type="ECO:0000313" key="2">
    <source>
        <dbReference type="Proteomes" id="UP000249526"/>
    </source>
</evidence>
<dbReference type="RefSeq" id="XP_025515218.1">
    <property type="nucleotide sequence ID" value="XM_025656222.1"/>
</dbReference>
<reference evidence="1 2" key="1">
    <citation type="submission" date="2018-02" db="EMBL/GenBank/DDBJ databases">
        <title>The genomes of Aspergillus section Nigri reveals drivers in fungal speciation.</title>
        <authorList>
            <consortium name="DOE Joint Genome Institute"/>
            <person name="Vesth T.C."/>
            <person name="Nybo J."/>
            <person name="Theobald S."/>
            <person name="Brandl J."/>
            <person name="Frisvad J.C."/>
            <person name="Nielsen K.F."/>
            <person name="Lyhne E.K."/>
            <person name="Kogle M.E."/>
            <person name="Kuo A."/>
            <person name="Riley R."/>
            <person name="Clum A."/>
            <person name="Nolan M."/>
            <person name="Lipzen A."/>
            <person name="Salamov A."/>
            <person name="Henrissat B."/>
            <person name="Wiebenga A."/>
            <person name="De vries R.P."/>
            <person name="Grigoriev I.V."/>
            <person name="Mortensen U.H."/>
            <person name="Andersen M.R."/>
            <person name="Baker S.E."/>
        </authorList>
    </citation>
    <scope>NUCLEOTIDE SEQUENCE [LARGE SCALE GENOMIC DNA]</scope>
    <source>
        <strain evidence="1 2">CBS 112811</strain>
    </source>
</reference>